<reference evidence="3" key="1">
    <citation type="journal article" date="2017" name="Cell">
        <title>Insights into land plant evolution garnered from the Marchantia polymorpha genome.</title>
        <authorList>
            <person name="Bowman J.L."/>
            <person name="Kohchi T."/>
            <person name="Yamato K.T."/>
            <person name="Jenkins J."/>
            <person name="Shu S."/>
            <person name="Ishizaki K."/>
            <person name="Yamaoka S."/>
            <person name="Nishihama R."/>
            <person name="Nakamura Y."/>
            <person name="Berger F."/>
            <person name="Adam C."/>
            <person name="Aki S.S."/>
            <person name="Althoff F."/>
            <person name="Araki T."/>
            <person name="Arteaga-Vazquez M.A."/>
            <person name="Balasubrmanian S."/>
            <person name="Barry K."/>
            <person name="Bauer D."/>
            <person name="Boehm C.R."/>
            <person name="Briginshaw L."/>
            <person name="Caballero-Perez J."/>
            <person name="Catarino B."/>
            <person name="Chen F."/>
            <person name="Chiyoda S."/>
            <person name="Chovatia M."/>
            <person name="Davies K.M."/>
            <person name="Delmans M."/>
            <person name="Demura T."/>
            <person name="Dierschke T."/>
            <person name="Dolan L."/>
            <person name="Dorantes-Acosta A.E."/>
            <person name="Eklund D.M."/>
            <person name="Florent S.N."/>
            <person name="Flores-Sandoval E."/>
            <person name="Fujiyama A."/>
            <person name="Fukuzawa H."/>
            <person name="Galik B."/>
            <person name="Grimanelli D."/>
            <person name="Grimwood J."/>
            <person name="Grossniklaus U."/>
            <person name="Hamada T."/>
            <person name="Haseloff J."/>
            <person name="Hetherington A.J."/>
            <person name="Higo A."/>
            <person name="Hirakawa Y."/>
            <person name="Hundley H.N."/>
            <person name="Ikeda Y."/>
            <person name="Inoue K."/>
            <person name="Inoue S.I."/>
            <person name="Ishida S."/>
            <person name="Jia Q."/>
            <person name="Kakita M."/>
            <person name="Kanazawa T."/>
            <person name="Kawai Y."/>
            <person name="Kawashima T."/>
            <person name="Kennedy M."/>
            <person name="Kinose K."/>
            <person name="Kinoshita T."/>
            <person name="Kohara Y."/>
            <person name="Koide E."/>
            <person name="Komatsu K."/>
            <person name="Kopischke S."/>
            <person name="Kubo M."/>
            <person name="Kyozuka J."/>
            <person name="Lagercrantz U."/>
            <person name="Lin S.S."/>
            <person name="Lindquist E."/>
            <person name="Lipzen A.M."/>
            <person name="Lu C.W."/>
            <person name="De Luna E."/>
            <person name="Martienssen R.A."/>
            <person name="Minamino N."/>
            <person name="Mizutani M."/>
            <person name="Mizutani M."/>
            <person name="Mochizuki N."/>
            <person name="Monte I."/>
            <person name="Mosher R."/>
            <person name="Nagasaki H."/>
            <person name="Nakagami H."/>
            <person name="Naramoto S."/>
            <person name="Nishitani K."/>
            <person name="Ohtani M."/>
            <person name="Okamoto T."/>
            <person name="Okumura M."/>
            <person name="Phillips J."/>
            <person name="Pollak B."/>
            <person name="Reinders A."/>
            <person name="Rovekamp M."/>
            <person name="Sano R."/>
            <person name="Sawa S."/>
            <person name="Schmid M.W."/>
            <person name="Shirakawa M."/>
            <person name="Solano R."/>
            <person name="Spunde A."/>
            <person name="Suetsugu N."/>
            <person name="Sugano S."/>
            <person name="Sugiyama A."/>
            <person name="Sun R."/>
            <person name="Suzuki Y."/>
            <person name="Takenaka M."/>
            <person name="Takezawa D."/>
            <person name="Tomogane H."/>
            <person name="Tsuzuki M."/>
            <person name="Ueda T."/>
            <person name="Umeda M."/>
            <person name="Ward J.M."/>
            <person name="Watanabe Y."/>
            <person name="Yazaki K."/>
            <person name="Yokoyama R."/>
            <person name="Yoshitake Y."/>
            <person name="Yotsui I."/>
            <person name="Zachgo S."/>
            <person name="Schmutz J."/>
        </authorList>
    </citation>
    <scope>NUCLEOTIDE SEQUENCE [LARGE SCALE GENOMIC DNA]</scope>
    <source>
        <strain evidence="3">Tak-1</strain>
    </source>
</reference>
<evidence type="ECO:0000313" key="3">
    <source>
        <dbReference type="Proteomes" id="UP000244005"/>
    </source>
</evidence>
<feature type="compositionally biased region" description="Acidic residues" evidence="1">
    <location>
        <begin position="69"/>
        <end position="79"/>
    </location>
</feature>
<dbReference type="Proteomes" id="UP000244005">
    <property type="component" value="Unassembled WGS sequence"/>
</dbReference>
<gene>
    <name evidence="2" type="ORF">MARPO_0151s0017</name>
</gene>
<feature type="region of interest" description="Disordered" evidence="1">
    <location>
        <begin position="1"/>
        <end position="79"/>
    </location>
</feature>
<dbReference type="AlphaFoldDB" id="A0A2R6W509"/>
<keyword evidence="3" id="KW-1185">Reference proteome</keyword>
<name>A0A2R6W509_MARPO</name>
<dbReference type="EMBL" id="KZ772821">
    <property type="protein sequence ID" value="PTQ28943.1"/>
    <property type="molecule type" value="Genomic_DNA"/>
</dbReference>
<evidence type="ECO:0000313" key="2">
    <source>
        <dbReference type="EMBL" id="PTQ28943.1"/>
    </source>
</evidence>
<sequence>MPHSAEVHSAGANKKCHDPAGARGCSDRGRKSLLRRKGAQILTNSRNCAPLRKQEGSKKERKEERENNGDAEPEEENIR</sequence>
<protein>
    <submittedName>
        <fullName evidence="2">Uncharacterized protein</fullName>
    </submittedName>
</protein>
<proteinExistence type="predicted"/>
<organism evidence="2 3">
    <name type="scientific">Marchantia polymorpha</name>
    <name type="common">Common liverwort</name>
    <name type="synonym">Marchantia aquatica</name>
    <dbReference type="NCBI Taxonomy" id="3197"/>
    <lineage>
        <taxon>Eukaryota</taxon>
        <taxon>Viridiplantae</taxon>
        <taxon>Streptophyta</taxon>
        <taxon>Embryophyta</taxon>
        <taxon>Marchantiophyta</taxon>
        <taxon>Marchantiopsida</taxon>
        <taxon>Marchantiidae</taxon>
        <taxon>Marchantiales</taxon>
        <taxon>Marchantiaceae</taxon>
        <taxon>Marchantia</taxon>
    </lineage>
</organism>
<accession>A0A2R6W509</accession>
<feature type="compositionally biased region" description="Basic and acidic residues" evidence="1">
    <location>
        <begin position="52"/>
        <end position="68"/>
    </location>
</feature>
<feature type="compositionally biased region" description="Basic and acidic residues" evidence="1">
    <location>
        <begin position="15"/>
        <end position="30"/>
    </location>
</feature>
<evidence type="ECO:0000256" key="1">
    <source>
        <dbReference type="SAM" id="MobiDB-lite"/>
    </source>
</evidence>